<evidence type="ECO:0008006" key="10">
    <source>
        <dbReference type="Google" id="ProtNLM"/>
    </source>
</evidence>
<dbReference type="PANTHER" id="PTHR47976">
    <property type="entry name" value="G-TYPE LECTIN S-RECEPTOR-LIKE SERINE/THREONINE-PROTEIN KINASE SD2-5"/>
    <property type="match status" value="1"/>
</dbReference>
<dbReference type="AlphaFoldDB" id="A0AA39TBR7"/>
<sequence>MQIDHLVLMHYFTIIIFVLSTSSLATAQQRQSNISRGSSLSPTKTSSWLSKSGLYAFGFYQRGNGYSVGVFLAGIPEKTVVWTANRDRPSVSGNATLLFTPAEGRLVLQTPQGQDTFIADISQTVSYASMLDTGNFVLCNSDGDIIWQSFAHPTDTLLPTQRLAEGMQLISSASKTDQSTGTFGLYMKPDGNLVQYPKDATTNEYAYWASYWTTELGDKVSLILGEDGNLYLVNATGFNVRNITSQVYATRGSIYLLRIDWDGLLRLYSHNLSPSSRWSVLWNSTSDRCDPKGLCGLNSFCVSNDLEPGCNCLPGFAPVIQGNWTSGCERDFTSESCKKKGKKYSIRAEDNTIWEEDSYSVLSQTSKEDCSQACLDDCNCEAALYKDGNCKKQRLPLRYGRRSTQSGSVAFIKVEDTSESSTDMFLHTREGKKEIMKDIIIIIIISCLFVSSLVIIVILVVVNHRYRVSSYRRTCHNDDIEFCEDIAPRSYSYAELERMTDGQLVGDEEVEPKHLERIIKVALWCILDEPSLRPSMKKVLLMLEGTVDIPTPPNPTSFISTI</sequence>
<keyword evidence="3" id="KW-0325">Glycoprotein</keyword>
<feature type="domain" description="Bulb-type lectin" evidence="6">
    <location>
        <begin position="154"/>
        <end position="280"/>
    </location>
</feature>
<dbReference type="Proteomes" id="UP001168877">
    <property type="component" value="Unassembled WGS sequence"/>
</dbReference>
<dbReference type="InterPro" id="IPR003609">
    <property type="entry name" value="Pan_app"/>
</dbReference>
<reference evidence="8" key="2">
    <citation type="submission" date="2023-06" db="EMBL/GenBank/DDBJ databases">
        <authorList>
            <person name="Swenson N.G."/>
            <person name="Wegrzyn J.L."/>
            <person name="Mcevoy S.L."/>
        </authorList>
    </citation>
    <scope>NUCLEOTIDE SEQUENCE</scope>
    <source>
        <strain evidence="8">NS2018</strain>
        <tissue evidence="8">Leaf</tissue>
    </source>
</reference>
<evidence type="ECO:0000259" key="6">
    <source>
        <dbReference type="PROSITE" id="PS50927"/>
    </source>
</evidence>
<keyword evidence="1 5" id="KW-0732">Signal</keyword>
<evidence type="ECO:0000256" key="2">
    <source>
        <dbReference type="ARBA" id="ARBA00023157"/>
    </source>
</evidence>
<keyword evidence="9" id="KW-1185">Reference proteome</keyword>
<evidence type="ECO:0000313" key="9">
    <source>
        <dbReference type="Proteomes" id="UP001168877"/>
    </source>
</evidence>
<keyword evidence="4" id="KW-1133">Transmembrane helix</keyword>
<dbReference type="PANTHER" id="PTHR47976:SF7">
    <property type="entry name" value="RECEPTOR-LIKE SERINE_THREONINE-PROTEIN KINASE"/>
    <property type="match status" value="1"/>
</dbReference>
<dbReference type="Gene3D" id="2.90.10.10">
    <property type="entry name" value="Bulb-type lectin domain"/>
    <property type="match status" value="2"/>
</dbReference>
<proteinExistence type="predicted"/>
<name>A0AA39TBR7_ACESA</name>
<keyword evidence="4" id="KW-0812">Transmembrane</keyword>
<organism evidence="8 9">
    <name type="scientific">Acer saccharum</name>
    <name type="common">Sugar maple</name>
    <dbReference type="NCBI Taxonomy" id="4024"/>
    <lineage>
        <taxon>Eukaryota</taxon>
        <taxon>Viridiplantae</taxon>
        <taxon>Streptophyta</taxon>
        <taxon>Embryophyta</taxon>
        <taxon>Tracheophyta</taxon>
        <taxon>Spermatophyta</taxon>
        <taxon>Magnoliopsida</taxon>
        <taxon>eudicotyledons</taxon>
        <taxon>Gunneridae</taxon>
        <taxon>Pentapetalae</taxon>
        <taxon>rosids</taxon>
        <taxon>malvids</taxon>
        <taxon>Sapindales</taxon>
        <taxon>Sapindaceae</taxon>
        <taxon>Hippocastanoideae</taxon>
        <taxon>Acereae</taxon>
        <taxon>Acer</taxon>
    </lineage>
</organism>
<comment type="caution">
    <text evidence="8">The sequence shown here is derived from an EMBL/GenBank/DDBJ whole genome shotgun (WGS) entry which is preliminary data.</text>
</comment>
<feature type="transmembrane region" description="Helical" evidence="4">
    <location>
        <begin position="439"/>
        <end position="462"/>
    </location>
</feature>
<evidence type="ECO:0000256" key="1">
    <source>
        <dbReference type="ARBA" id="ARBA00022729"/>
    </source>
</evidence>
<dbReference type="PROSITE" id="PS50927">
    <property type="entry name" value="BULB_LECTIN"/>
    <property type="match status" value="2"/>
</dbReference>
<dbReference type="SUPFAM" id="SSF51110">
    <property type="entry name" value="alpha-D-mannose-specific plant lectins"/>
    <property type="match status" value="2"/>
</dbReference>
<dbReference type="InterPro" id="IPR000858">
    <property type="entry name" value="S_locus_glycoprot_dom"/>
</dbReference>
<keyword evidence="2" id="KW-1015">Disulfide bond</keyword>
<dbReference type="FunFam" id="2.90.10.10:FF:000013">
    <property type="entry name" value="G-type lectin S-receptor-like serine/threonine-protein kinase LECRK1"/>
    <property type="match status" value="1"/>
</dbReference>
<protein>
    <recommendedName>
        <fullName evidence="10">Bulb-type lectin domain-containing protein</fullName>
    </recommendedName>
</protein>
<evidence type="ECO:0000256" key="3">
    <source>
        <dbReference type="ARBA" id="ARBA00023180"/>
    </source>
</evidence>
<dbReference type="EMBL" id="JAUESC010000002">
    <property type="protein sequence ID" value="KAK0606171.1"/>
    <property type="molecule type" value="Genomic_DNA"/>
</dbReference>
<dbReference type="Gene3D" id="1.10.510.10">
    <property type="entry name" value="Transferase(Phosphotransferase) domain 1"/>
    <property type="match status" value="1"/>
</dbReference>
<dbReference type="Pfam" id="PF00954">
    <property type="entry name" value="S_locus_glycop"/>
    <property type="match status" value="1"/>
</dbReference>
<feature type="domain" description="Bulb-type lectin" evidence="6">
    <location>
        <begin position="31"/>
        <end position="151"/>
    </location>
</feature>
<dbReference type="FunFam" id="2.90.10.10:FF:000026">
    <property type="entry name" value="Serine/threonine-protein kinase"/>
    <property type="match status" value="1"/>
</dbReference>
<evidence type="ECO:0000256" key="5">
    <source>
        <dbReference type="SAM" id="SignalP"/>
    </source>
</evidence>
<evidence type="ECO:0000256" key="4">
    <source>
        <dbReference type="SAM" id="Phobius"/>
    </source>
</evidence>
<dbReference type="GO" id="GO:0048544">
    <property type="term" value="P:recognition of pollen"/>
    <property type="evidence" value="ECO:0007669"/>
    <property type="project" value="InterPro"/>
</dbReference>
<dbReference type="InterPro" id="IPR036426">
    <property type="entry name" value="Bulb-type_lectin_dom_sf"/>
</dbReference>
<keyword evidence="4" id="KW-0472">Membrane</keyword>
<gene>
    <name evidence="8" type="ORF">LWI29_034832</name>
</gene>
<reference evidence="8" key="1">
    <citation type="journal article" date="2022" name="Plant J.">
        <title>Strategies of tolerance reflected in two North American maple genomes.</title>
        <authorList>
            <person name="McEvoy S.L."/>
            <person name="Sezen U.U."/>
            <person name="Trouern-Trend A."/>
            <person name="McMahon S.M."/>
            <person name="Schaberg P.G."/>
            <person name="Yang J."/>
            <person name="Wegrzyn J.L."/>
            <person name="Swenson N.G."/>
        </authorList>
    </citation>
    <scope>NUCLEOTIDE SEQUENCE</scope>
    <source>
        <strain evidence="8">NS2018</strain>
    </source>
</reference>
<feature type="chain" id="PRO_5041270008" description="Bulb-type lectin domain-containing protein" evidence="5">
    <location>
        <begin position="28"/>
        <end position="562"/>
    </location>
</feature>
<dbReference type="InterPro" id="IPR001480">
    <property type="entry name" value="Bulb-type_lectin_dom"/>
</dbReference>
<evidence type="ECO:0000259" key="7">
    <source>
        <dbReference type="PROSITE" id="PS50948"/>
    </source>
</evidence>
<dbReference type="SMART" id="SM00108">
    <property type="entry name" value="B_lectin"/>
    <property type="match status" value="1"/>
</dbReference>
<dbReference type="Pfam" id="PF01453">
    <property type="entry name" value="B_lectin"/>
    <property type="match status" value="1"/>
</dbReference>
<dbReference type="InterPro" id="IPR051343">
    <property type="entry name" value="G-type_lectin_kinases/EP1-like"/>
</dbReference>
<dbReference type="PROSITE" id="PS50948">
    <property type="entry name" value="PAN"/>
    <property type="match status" value="1"/>
</dbReference>
<feature type="domain" description="Apple" evidence="7">
    <location>
        <begin position="337"/>
        <end position="416"/>
    </location>
</feature>
<feature type="signal peptide" evidence="5">
    <location>
        <begin position="1"/>
        <end position="27"/>
    </location>
</feature>
<accession>A0AA39TBR7</accession>
<evidence type="ECO:0000313" key="8">
    <source>
        <dbReference type="EMBL" id="KAK0606171.1"/>
    </source>
</evidence>